<accession>A0ABU9EHI7</accession>
<protein>
    <submittedName>
        <fullName evidence="1">Uncharacterized protein</fullName>
    </submittedName>
</protein>
<dbReference type="Proteomes" id="UP001387447">
    <property type="component" value="Unassembled WGS sequence"/>
</dbReference>
<proteinExistence type="predicted"/>
<comment type="caution">
    <text evidence="1">The sequence shown here is derived from an EMBL/GenBank/DDBJ whole genome shotgun (WGS) entry which is preliminary data.</text>
</comment>
<evidence type="ECO:0000313" key="1">
    <source>
        <dbReference type="EMBL" id="MEK9510834.1"/>
    </source>
</evidence>
<gene>
    <name evidence="1" type="ORF">AAEJ74_03820</name>
</gene>
<evidence type="ECO:0000313" key="2">
    <source>
        <dbReference type="Proteomes" id="UP001387447"/>
    </source>
</evidence>
<reference evidence="1 2" key="1">
    <citation type="journal article" date="2024" name="Front. Microbiol.">
        <title>Transcriptomic insights into the dominance of two phototrophs throughout the water column of a tropical hypersaline-alkaline crater lake (Dziani Dzaha, Mayotte).</title>
        <authorList>
            <person name="Duperron S."/>
            <person name="Halary S."/>
            <person name="Bouly J.-P."/>
            <person name="Roussel T."/>
            <person name="Hugoni M."/>
            <person name="Bruto M."/>
            <person name="Oger P."/>
            <person name="Duval C."/>
            <person name="Woo A."/>
            <person name="Jezequiel D."/>
            <person name="Ader M."/>
            <person name="Leboulanger C."/>
            <person name="Agogue H."/>
            <person name="Grossi V."/>
            <person name="Trousselier M."/>
            <person name="Bernard C."/>
        </authorList>
    </citation>
    <scope>NUCLEOTIDE SEQUENCE [LARGE SCALE GENOMIC DNA]</scope>
    <source>
        <strain evidence="1 2">PMC 851.14</strain>
    </source>
</reference>
<dbReference type="EMBL" id="JBBWYZ010000003">
    <property type="protein sequence ID" value="MEK9510834.1"/>
    <property type="molecule type" value="Genomic_DNA"/>
</dbReference>
<keyword evidence="2" id="KW-1185">Reference proteome</keyword>
<name>A0ABU9EHI7_LIMFS</name>
<organism evidence="1 2">
    <name type="scientific">Limnospira fusiformis PMC 851.14</name>
    <dbReference type="NCBI Taxonomy" id="2219512"/>
    <lineage>
        <taxon>Bacteria</taxon>
        <taxon>Bacillati</taxon>
        <taxon>Cyanobacteriota</taxon>
        <taxon>Cyanophyceae</taxon>
        <taxon>Oscillatoriophycideae</taxon>
        <taxon>Oscillatoriales</taxon>
        <taxon>Sirenicapillariaceae</taxon>
        <taxon>Limnospira</taxon>
    </lineage>
</organism>
<sequence length="146" mass="16679">MDMLTEQVMTLTNKVDALYEVVMQLRRNIPRDDHGFSEMFSLTRTAEEGLTDSSGVMEESELHDRKYNSGLYPVPSPAMTVRFEERQGTHKDILSDDHYINSSTMVSQETMFSADVQIQRLTAQLTAAYNRIAALEEQLLSKRVRA</sequence>